<reference evidence="2" key="2">
    <citation type="submission" date="2020-08" db="EMBL/GenBank/DDBJ databases">
        <title>The Agave Microbiome: Exploring the role of microbial communities in plant adaptations to desert environments.</title>
        <authorList>
            <person name="Partida-Martinez L.P."/>
        </authorList>
    </citation>
    <scope>NUCLEOTIDE SEQUENCE [LARGE SCALE GENOMIC DNA]</scope>
    <source>
        <strain evidence="2">AT2.8</strain>
    </source>
</reference>
<proteinExistence type="predicted"/>
<dbReference type="Proteomes" id="UP000548423">
    <property type="component" value="Unassembled WGS sequence"/>
</dbReference>
<evidence type="ECO:0000313" key="1">
    <source>
        <dbReference type="EMBL" id="NYE07079.1"/>
    </source>
</evidence>
<comment type="caution">
    <text evidence="1">The sequence shown here is derived from an EMBL/GenBank/DDBJ whole genome shotgun (WGS) entry which is preliminary data.</text>
</comment>
<name>A0A852TG41_9BACI</name>
<protein>
    <submittedName>
        <fullName evidence="1">Uncharacterized protein</fullName>
    </submittedName>
</protein>
<accession>A0A852TG41</accession>
<evidence type="ECO:0000313" key="2">
    <source>
        <dbReference type="Proteomes" id="UP000548423"/>
    </source>
</evidence>
<gene>
    <name evidence="1" type="ORF">F4694_003864</name>
</gene>
<sequence>MDQKIIKQFFRVCHLSRFYSRSTGDNDKKYD</sequence>
<dbReference type="EMBL" id="JACCBX010000008">
    <property type="protein sequence ID" value="NYE07079.1"/>
    <property type="molecule type" value="Genomic_DNA"/>
</dbReference>
<organism evidence="1 2">
    <name type="scientific">Neobacillus niacini</name>
    <dbReference type="NCBI Taxonomy" id="86668"/>
    <lineage>
        <taxon>Bacteria</taxon>
        <taxon>Bacillati</taxon>
        <taxon>Bacillota</taxon>
        <taxon>Bacilli</taxon>
        <taxon>Bacillales</taxon>
        <taxon>Bacillaceae</taxon>
        <taxon>Neobacillus</taxon>
    </lineage>
</organism>
<reference evidence="2" key="1">
    <citation type="submission" date="2020-07" db="EMBL/GenBank/DDBJ databases">
        <authorList>
            <person name="Partida-Martinez L."/>
            <person name="Huntemann M."/>
            <person name="Clum A."/>
            <person name="Wang J."/>
            <person name="Palaniappan K."/>
            <person name="Ritter S."/>
            <person name="Chen I.-M."/>
            <person name="Stamatis D."/>
            <person name="Reddy T."/>
            <person name="O'Malley R."/>
            <person name="Daum C."/>
            <person name="Shapiro N."/>
            <person name="Ivanova N."/>
            <person name="Kyrpides N."/>
            <person name="Woyke T."/>
        </authorList>
    </citation>
    <scope>NUCLEOTIDE SEQUENCE [LARGE SCALE GENOMIC DNA]</scope>
    <source>
        <strain evidence="2">AT2.8</strain>
    </source>
</reference>
<dbReference type="AlphaFoldDB" id="A0A852TG41"/>